<accession>A0A3M7TN42</accession>
<proteinExistence type="inferred from homology"/>
<reference evidence="9 10" key="1">
    <citation type="submission" date="2018-10" db="EMBL/GenBank/DDBJ databases">
        <title>Bacillus Keqinensis sp. nov., a moderately halophilic bacterium isolated from a saline-alkaline lake.</title>
        <authorList>
            <person name="Wang H."/>
        </authorList>
    </citation>
    <scope>NUCLEOTIDE SEQUENCE [LARGE SCALE GENOMIC DNA]</scope>
    <source>
        <strain evidence="9 10">KQ-3</strain>
    </source>
</reference>
<evidence type="ECO:0000256" key="7">
    <source>
        <dbReference type="RuleBase" id="RU004168"/>
    </source>
</evidence>
<dbReference type="PROSITE" id="PS51160">
    <property type="entry name" value="ACYLPHOSPHATASE_3"/>
    <property type="match status" value="1"/>
</dbReference>
<dbReference type="PANTHER" id="PTHR47268:SF4">
    <property type="entry name" value="ACYLPHOSPHATASE"/>
    <property type="match status" value="1"/>
</dbReference>
<dbReference type="OrthoDB" id="9808093at2"/>
<evidence type="ECO:0000313" key="9">
    <source>
        <dbReference type="EMBL" id="RNA67053.1"/>
    </source>
</evidence>
<evidence type="ECO:0000256" key="2">
    <source>
        <dbReference type="ARBA" id="ARBA00012150"/>
    </source>
</evidence>
<dbReference type="PANTHER" id="PTHR47268">
    <property type="entry name" value="ACYLPHOSPHATASE"/>
    <property type="match status" value="1"/>
</dbReference>
<sequence length="100" mass="11481">MALLEVLKLKRIHGIVSGRVQGVGFRYFTMHEAVNADVKGWVRNRSDGTVEFEAEGTESNLKAFTEKIKKGPKRSQVENVVTYDIEPKKNETKFRKRKTK</sequence>
<comment type="catalytic activity">
    <reaction evidence="4 5 6">
        <text>an acyl phosphate + H2O = a carboxylate + phosphate + H(+)</text>
        <dbReference type="Rhea" id="RHEA:14965"/>
        <dbReference type="ChEBI" id="CHEBI:15377"/>
        <dbReference type="ChEBI" id="CHEBI:15378"/>
        <dbReference type="ChEBI" id="CHEBI:29067"/>
        <dbReference type="ChEBI" id="CHEBI:43474"/>
        <dbReference type="ChEBI" id="CHEBI:59918"/>
        <dbReference type="EC" id="3.6.1.7"/>
    </reaction>
</comment>
<dbReference type="PRINTS" id="PR00112">
    <property type="entry name" value="ACYLPHPHTASE"/>
</dbReference>
<feature type="domain" description="Acylphosphatase-like" evidence="8">
    <location>
        <begin position="11"/>
        <end position="98"/>
    </location>
</feature>
<dbReference type="InterPro" id="IPR001792">
    <property type="entry name" value="Acylphosphatase-like_dom"/>
</dbReference>
<dbReference type="AlphaFoldDB" id="A0A3M7TN42"/>
<organism evidence="9 10">
    <name type="scientific">Alteribacter keqinensis</name>
    <dbReference type="NCBI Taxonomy" id="2483800"/>
    <lineage>
        <taxon>Bacteria</taxon>
        <taxon>Bacillati</taxon>
        <taxon>Bacillota</taxon>
        <taxon>Bacilli</taxon>
        <taxon>Bacillales</taxon>
        <taxon>Bacillaceae</taxon>
        <taxon>Alteribacter</taxon>
    </lineage>
</organism>
<comment type="caution">
    <text evidence="9">The sequence shown here is derived from an EMBL/GenBank/DDBJ whole genome shotgun (WGS) entry which is preliminary data.</text>
</comment>
<dbReference type="Pfam" id="PF00708">
    <property type="entry name" value="Acylphosphatase"/>
    <property type="match status" value="1"/>
</dbReference>
<protein>
    <recommendedName>
        <fullName evidence="3 5">Acylphosphatase</fullName>
        <ecNumber evidence="2 5">3.6.1.7</ecNumber>
    </recommendedName>
</protein>
<comment type="similarity">
    <text evidence="1 7">Belongs to the acylphosphatase family.</text>
</comment>
<dbReference type="InterPro" id="IPR036046">
    <property type="entry name" value="Acylphosphatase-like_dom_sf"/>
</dbReference>
<dbReference type="EC" id="3.6.1.7" evidence="2 5"/>
<dbReference type="InterPro" id="IPR020456">
    <property type="entry name" value="Acylphosphatase"/>
</dbReference>
<dbReference type="Proteomes" id="UP000278746">
    <property type="component" value="Unassembled WGS sequence"/>
</dbReference>
<dbReference type="PROSITE" id="PS00150">
    <property type="entry name" value="ACYLPHOSPHATASE_1"/>
    <property type="match status" value="1"/>
</dbReference>
<evidence type="ECO:0000256" key="3">
    <source>
        <dbReference type="ARBA" id="ARBA00015991"/>
    </source>
</evidence>
<dbReference type="PROSITE" id="PS00151">
    <property type="entry name" value="ACYLPHOSPHATASE_2"/>
    <property type="match status" value="1"/>
</dbReference>
<dbReference type="SUPFAM" id="SSF54975">
    <property type="entry name" value="Acylphosphatase/BLUF domain-like"/>
    <property type="match status" value="1"/>
</dbReference>
<keyword evidence="10" id="KW-1185">Reference proteome</keyword>
<dbReference type="InterPro" id="IPR017968">
    <property type="entry name" value="Acylphosphatase_CS"/>
</dbReference>
<name>A0A3M7TN42_9BACI</name>
<evidence type="ECO:0000256" key="5">
    <source>
        <dbReference type="PROSITE-ProRule" id="PRU00520"/>
    </source>
</evidence>
<dbReference type="EMBL" id="RHIB01000003">
    <property type="protein sequence ID" value="RNA67053.1"/>
    <property type="molecule type" value="Genomic_DNA"/>
</dbReference>
<evidence type="ECO:0000256" key="6">
    <source>
        <dbReference type="RuleBase" id="RU000553"/>
    </source>
</evidence>
<keyword evidence="5 6" id="KW-0378">Hydrolase</keyword>
<evidence type="ECO:0000259" key="8">
    <source>
        <dbReference type="PROSITE" id="PS51160"/>
    </source>
</evidence>
<evidence type="ECO:0000256" key="1">
    <source>
        <dbReference type="ARBA" id="ARBA00005614"/>
    </source>
</evidence>
<gene>
    <name evidence="9" type="ORF">EBO34_17845</name>
</gene>
<dbReference type="Gene3D" id="3.30.70.100">
    <property type="match status" value="1"/>
</dbReference>
<feature type="active site" evidence="5">
    <location>
        <position position="44"/>
    </location>
</feature>
<dbReference type="GO" id="GO:0003998">
    <property type="term" value="F:acylphosphatase activity"/>
    <property type="evidence" value="ECO:0007669"/>
    <property type="project" value="UniProtKB-EC"/>
</dbReference>
<evidence type="ECO:0000313" key="10">
    <source>
        <dbReference type="Proteomes" id="UP000278746"/>
    </source>
</evidence>
<evidence type="ECO:0000256" key="4">
    <source>
        <dbReference type="ARBA" id="ARBA00047645"/>
    </source>
</evidence>
<feature type="active site" evidence="5">
    <location>
        <position position="26"/>
    </location>
</feature>